<dbReference type="EMBL" id="CCNB01000007">
    <property type="protein sequence ID" value="CDX32841.1"/>
    <property type="molecule type" value="Genomic_DNA"/>
</dbReference>
<dbReference type="AlphaFoldDB" id="A0A090EU54"/>
<reference evidence="2 3" key="1">
    <citation type="submission" date="2014-08" db="EMBL/GenBank/DDBJ databases">
        <authorList>
            <person name="Moulin Lionel"/>
        </authorList>
    </citation>
    <scope>NUCLEOTIDE SEQUENCE [LARGE SCALE GENOMIC DNA]</scope>
</reference>
<organism evidence="2 3">
    <name type="scientific">Mesorhizobium plurifarium</name>
    <dbReference type="NCBI Taxonomy" id="69974"/>
    <lineage>
        <taxon>Bacteria</taxon>
        <taxon>Pseudomonadati</taxon>
        <taxon>Pseudomonadota</taxon>
        <taxon>Alphaproteobacteria</taxon>
        <taxon>Hyphomicrobiales</taxon>
        <taxon>Phyllobacteriaceae</taxon>
        <taxon>Mesorhizobium</taxon>
    </lineage>
</organism>
<dbReference type="GO" id="GO:0030497">
    <property type="term" value="P:fatty acid elongation"/>
    <property type="evidence" value="ECO:0007669"/>
    <property type="project" value="TreeGrafter"/>
</dbReference>
<accession>A0A090EU54</accession>
<keyword evidence="2" id="KW-0560">Oxidoreductase</keyword>
<protein>
    <submittedName>
        <fullName evidence="2">3-oxoacyl-(Acyl-carrier-protein) reductase FabG</fullName>
        <ecNumber evidence="2">1.1.1.100</ecNumber>
    </submittedName>
</protein>
<dbReference type="NCBIfam" id="NF005559">
    <property type="entry name" value="PRK07231.1"/>
    <property type="match status" value="1"/>
</dbReference>
<evidence type="ECO:0000313" key="2">
    <source>
        <dbReference type="EMBL" id="CDX32841.1"/>
    </source>
</evidence>
<dbReference type="PRINTS" id="PR00081">
    <property type="entry name" value="GDHRDH"/>
</dbReference>
<dbReference type="PRINTS" id="PR00080">
    <property type="entry name" value="SDRFAMILY"/>
</dbReference>
<dbReference type="InterPro" id="IPR002347">
    <property type="entry name" value="SDR_fam"/>
</dbReference>
<dbReference type="InterPro" id="IPR036291">
    <property type="entry name" value="NAD(P)-bd_dom_sf"/>
</dbReference>
<dbReference type="Gene3D" id="3.40.50.720">
    <property type="entry name" value="NAD(P)-binding Rossmann-like Domain"/>
    <property type="match status" value="1"/>
</dbReference>
<dbReference type="Pfam" id="PF13561">
    <property type="entry name" value="adh_short_C2"/>
    <property type="match status" value="1"/>
</dbReference>
<dbReference type="FunFam" id="3.40.50.720:FF:000084">
    <property type="entry name" value="Short-chain dehydrogenase reductase"/>
    <property type="match status" value="1"/>
</dbReference>
<dbReference type="EC" id="1.1.1.100" evidence="2"/>
<proteinExistence type="inferred from homology"/>
<dbReference type="PANTHER" id="PTHR42760">
    <property type="entry name" value="SHORT-CHAIN DEHYDROGENASES/REDUCTASES FAMILY MEMBER"/>
    <property type="match status" value="1"/>
</dbReference>
<comment type="similarity">
    <text evidence="1">Belongs to the short-chain dehydrogenases/reductases (SDR) family.</text>
</comment>
<evidence type="ECO:0000313" key="3">
    <source>
        <dbReference type="Proteomes" id="UP000046373"/>
    </source>
</evidence>
<dbReference type="PANTHER" id="PTHR42760:SF123">
    <property type="entry name" value="OXIDOREDUCTASE"/>
    <property type="match status" value="1"/>
</dbReference>
<sequence>MRCDLSDRVALVTGAAGAIGSAIAKRLSDNGAAVVVADIDMAGAERVAAGLRNAMACALDIRDGQSVDAAIARVLERHGRLDILVNNAGVNTLAHRVTIDEFPPEEWDRITGIDLDGLYVMSRAALAPMLAAGKGGRIVNIASVVGLAAMRLQSPFVAAKAAIVHLTRSMAIELGAKGILTNAVAPGSVLTALTAKLFYGDDGKFAGRTQEFLAHVPLGRPAEPEEIAEAVLFLASPAASYINGQVLAVDGGWTAGYMM</sequence>
<dbReference type="SUPFAM" id="SSF51735">
    <property type="entry name" value="NAD(P)-binding Rossmann-fold domains"/>
    <property type="match status" value="1"/>
</dbReference>
<dbReference type="Proteomes" id="UP000046373">
    <property type="component" value="Unassembled WGS sequence"/>
</dbReference>
<name>A0A090EU54_MESPL</name>
<evidence type="ECO:0000256" key="1">
    <source>
        <dbReference type="ARBA" id="ARBA00006484"/>
    </source>
</evidence>
<dbReference type="GO" id="GO:0004316">
    <property type="term" value="F:3-oxoacyl-[acyl-carrier-protein] reductase (NADPH) activity"/>
    <property type="evidence" value="ECO:0007669"/>
    <property type="project" value="UniProtKB-EC"/>
</dbReference>
<gene>
    <name evidence="2" type="primary">fabG</name>
    <name evidence="2" type="ORF">MPLDJ20_150310</name>
</gene>